<feature type="chain" id="PRO_5042968966" description="Peptidase A1 domain-containing protein" evidence="6">
    <location>
        <begin position="20"/>
        <end position="473"/>
    </location>
</feature>
<dbReference type="GO" id="GO:0005576">
    <property type="term" value="C:extracellular region"/>
    <property type="evidence" value="ECO:0007669"/>
    <property type="project" value="TreeGrafter"/>
</dbReference>
<dbReference type="InterPro" id="IPR033121">
    <property type="entry name" value="PEPTIDASE_A1"/>
</dbReference>
<dbReference type="GO" id="GO:0006508">
    <property type="term" value="P:proteolysis"/>
    <property type="evidence" value="ECO:0007669"/>
    <property type="project" value="UniProtKB-KW"/>
</dbReference>
<dbReference type="InterPro" id="IPR032799">
    <property type="entry name" value="TAXi_C"/>
</dbReference>
<keyword evidence="4" id="KW-0378">Hydrolase</keyword>
<dbReference type="GO" id="GO:0004190">
    <property type="term" value="F:aspartic-type endopeptidase activity"/>
    <property type="evidence" value="ECO:0007669"/>
    <property type="project" value="UniProtKB-KW"/>
</dbReference>
<evidence type="ECO:0000259" key="7">
    <source>
        <dbReference type="PROSITE" id="PS51767"/>
    </source>
</evidence>
<dbReference type="AlphaFoldDB" id="A0AAN9SWV7"/>
<feature type="domain" description="Peptidase A1" evidence="7">
    <location>
        <begin position="78"/>
        <end position="457"/>
    </location>
</feature>
<organism evidence="8 9">
    <name type="scientific">Psophocarpus tetragonolobus</name>
    <name type="common">Winged bean</name>
    <name type="synonym">Dolichos tetragonolobus</name>
    <dbReference type="NCBI Taxonomy" id="3891"/>
    <lineage>
        <taxon>Eukaryota</taxon>
        <taxon>Viridiplantae</taxon>
        <taxon>Streptophyta</taxon>
        <taxon>Embryophyta</taxon>
        <taxon>Tracheophyta</taxon>
        <taxon>Spermatophyta</taxon>
        <taxon>Magnoliopsida</taxon>
        <taxon>eudicotyledons</taxon>
        <taxon>Gunneridae</taxon>
        <taxon>Pentapetalae</taxon>
        <taxon>rosids</taxon>
        <taxon>fabids</taxon>
        <taxon>Fabales</taxon>
        <taxon>Fabaceae</taxon>
        <taxon>Papilionoideae</taxon>
        <taxon>50 kb inversion clade</taxon>
        <taxon>NPAAA clade</taxon>
        <taxon>indigoferoid/millettioid clade</taxon>
        <taxon>Phaseoleae</taxon>
        <taxon>Psophocarpus</taxon>
    </lineage>
</organism>
<dbReference type="InterPro" id="IPR051708">
    <property type="entry name" value="Plant_Aspart_Prot_A1"/>
</dbReference>
<dbReference type="InterPro" id="IPR001969">
    <property type="entry name" value="Aspartic_peptidase_AS"/>
</dbReference>
<name>A0AAN9SWV7_PSOTE</name>
<keyword evidence="6" id="KW-0732">Signal</keyword>
<dbReference type="FunFam" id="2.40.70.10:FF:000055">
    <property type="entry name" value="Probable aspartyl protease At4g16563"/>
    <property type="match status" value="1"/>
</dbReference>
<evidence type="ECO:0000256" key="2">
    <source>
        <dbReference type="ARBA" id="ARBA00022670"/>
    </source>
</evidence>
<evidence type="ECO:0000256" key="6">
    <source>
        <dbReference type="SAM" id="SignalP"/>
    </source>
</evidence>
<dbReference type="Pfam" id="PF14543">
    <property type="entry name" value="TAXi_N"/>
    <property type="match status" value="1"/>
</dbReference>
<evidence type="ECO:0000256" key="3">
    <source>
        <dbReference type="ARBA" id="ARBA00022750"/>
    </source>
</evidence>
<dbReference type="SUPFAM" id="SSF50630">
    <property type="entry name" value="Acid proteases"/>
    <property type="match status" value="1"/>
</dbReference>
<keyword evidence="5" id="KW-0325">Glycoprotein</keyword>
<keyword evidence="2" id="KW-0645">Protease</keyword>
<protein>
    <recommendedName>
        <fullName evidence="7">Peptidase A1 domain-containing protein</fullName>
    </recommendedName>
</protein>
<keyword evidence="9" id="KW-1185">Reference proteome</keyword>
<reference evidence="8 9" key="1">
    <citation type="submission" date="2024-01" db="EMBL/GenBank/DDBJ databases">
        <title>The genomes of 5 underutilized Papilionoideae crops provide insights into root nodulation and disease resistanc.</title>
        <authorList>
            <person name="Jiang F."/>
        </authorList>
    </citation>
    <scope>NUCLEOTIDE SEQUENCE [LARGE SCALE GENOMIC DNA]</scope>
    <source>
        <strain evidence="8">DUOXIRENSHENG_FW03</strain>
        <tissue evidence="8">Leaves</tissue>
    </source>
</reference>
<proteinExistence type="inferred from homology"/>
<feature type="signal peptide" evidence="6">
    <location>
        <begin position="1"/>
        <end position="19"/>
    </location>
</feature>
<accession>A0AAN9SWV7</accession>
<dbReference type="CDD" id="cd05476">
    <property type="entry name" value="pepsin_A_like_plant"/>
    <property type="match status" value="1"/>
</dbReference>
<evidence type="ECO:0000256" key="4">
    <source>
        <dbReference type="ARBA" id="ARBA00022801"/>
    </source>
</evidence>
<dbReference type="EMBL" id="JAYMYS010000002">
    <property type="protein sequence ID" value="KAK7406250.1"/>
    <property type="molecule type" value="Genomic_DNA"/>
</dbReference>
<evidence type="ECO:0000256" key="5">
    <source>
        <dbReference type="ARBA" id="ARBA00023180"/>
    </source>
</evidence>
<dbReference type="InterPro" id="IPR032861">
    <property type="entry name" value="TAXi_N"/>
</dbReference>
<evidence type="ECO:0000256" key="1">
    <source>
        <dbReference type="ARBA" id="ARBA00007447"/>
    </source>
</evidence>
<dbReference type="InterPro" id="IPR021109">
    <property type="entry name" value="Peptidase_aspartic_dom_sf"/>
</dbReference>
<evidence type="ECO:0000313" key="8">
    <source>
        <dbReference type="EMBL" id="KAK7406250.1"/>
    </source>
</evidence>
<dbReference type="PANTHER" id="PTHR47967">
    <property type="entry name" value="OS07G0603500 PROTEIN-RELATED"/>
    <property type="match status" value="1"/>
</dbReference>
<keyword evidence="3" id="KW-0064">Aspartyl protease</keyword>
<dbReference type="PANTHER" id="PTHR47967:SF26">
    <property type="entry name" value="PEPTIDASE A1 DOMAIN-CONTAINING PROTEIN"/>
    <property type="match status" value="1"/>
</dbReference>
<comment type="caution">
    <text evidence="8">The sequence shown here is derived from an EMBL/GenBank/DDBJ whole genome shotgun (WGS) entry which is preliminary data.</text>
</comment>
<evidence type="ECO:0000313" key="9">
    <source>
        <dbReference type="Proteomes" id="UP001386955"/>
    </source>
</evidence>
<dbReference type="Pfam" id="PF14541">
    <property type="entry name" value="TAXi_C"/>
    <property type="match status" value="1"/>
</dbReference>
<dbReference type="PROSITE" id="PS00141">
    <property type="entry name" value="ASP_PROTEASE"/>
    <property type="match status" value="1"/>
</dbReference>
<sequence length="473" mass="52149">MASPLFLLCFMLCFSYTHQMILLPMTHSISKTQFNSTHHLLKFTSTRSATRFHSHRQSQRQRQTENSISLPLSSGSDYTLSFKLGSHPSQSIILYMDTGSDLVWFPCAPFECILCEGKFNATKPLNVTRSHRVSCQAPACSSAHSSISSHDLCAIARCPLDNIETSDCSSATCPPFYYAYGDGSFIARLYRDTLSMSSLFLHNFTFGCAHTALAEPTGVAGFGRGILSLPAQLATLSPNLGNRFSYCLVSHSFDKQRVHKLSPLIIGPYRASGDPAQFVYTSMLRNPMHPYFYCVGLTGISVGKRTIPAPEMLRRVDRKGDGGVVVDSGTTFTMLPASLYKSVVAEFDRRVGRKRASDVEVKTGLGPCYFLEGLVEVPSVTWHFVGNNSNVVLPVGNYFYEFMDGEDGVMRKVGCVMLMNGGDDAELSGGPGAILGNYQQQGFEVLYDLENQRVGFAKRQCASLWDSLNRDKS</sequence>
<dbReference type="Gene3D" id="2.40.70.10">
    <property type="entry name" value="Acid Proteases"/>
    <property type="match status" value="2"/>
</dbReference>
<dbReference type="Proteomes" id="UP001386955">
    <property type="component" value="Unassembled WGS sequence"/>
</dbReference>
<comment type="similarity">
    <text evidence="1">Belongs to the peptidase A1 family.</text>
</comment>
<dbReference type="InterPro" id="IPR034161">
    <property type="entry name" value="Pepsin-like_plant"/>
</dbReference>
<dbReference type="PROSITE" id="PS51767">
    <property type="entry name" value="PEPTIDASE_A1"/>
    <property type="match status" value="1"/>
</dbReference>
<gene>
    <name evidence="8" type="ORF">VNO78_07873</name>
</gene>